<accession>A0A0A8X0D3</accession>
<evidence type="ECO:0000313" key="2">
    <source>
        <dbReference type="Proteomes" id="UP000031014"/>
    </source>
</evidence>
<sequence length="42" mass="4941">MASCDIVLLLLRWSPVEKSKIFLQGISSFKENMIRQHFEHHA</sequence>
<gene>
    <name evidence="1" type="ORF">SAMD00020551_1554</name>
</gene>
<dbReference type="AlphaFoldDB" id="A0A0A8X0D3"/>
<dbReference type="STRING" id="1321606.SAMD00020551_1554"/>
<proteinExistence type="predicted"/>
<reference evidence="1 2" key="1">
    <citation type="submission" date="2013-06" db="EMBL/GenBank/DDBJ databases">
        <title>Whole genome shotgun sequence of Bacillus selenatarsenatis SF-1.</title>
        <authorList>
            <person name="Kuroda M."/>
            <person name="Sei K."/>
            <person name="Yamashita M."/>
            <person name="Ike M."/>
        </authorList>
    </citation>
    <scope>NUCLEOTIDE SEQUENCE [LARGE SCALE GENOMIC DNA]</scope>
    <source>
        <strain evidence="1 2">SF-1</strain>
    </source>
</reference>
<comment type="caution">
    <text evidence="1">The sequence shown here is derived from an EMBL/GenBank/DDBJ whole genome shotgun (WGS) entry which is preliminary data.</text>
</comment>
<organism evidence="1 2">
    <name type="scientific">Mesobacillus selenatarsenatis (strain DSM 18680 / JCM 14380 / FERM P-15431 / SF-1)</name>
    <dbReference type="NCBI Taxonomy" id="1321606"/>
    <lineage>
        <taxon>Bacteria</taxon>
        <taxon>Bacillati</taxon>
        <taxon>Bacillota</taxon>
        <taxon>Bacilli</taxon>
        <taxon>Bacillales</taxon>
        <taxon>Bacillaceae</taxon>
        <taxon>Mesobacillus</taxon>
    </lineage>
</organism>
<dbReference type="EMBL" id="BASE01000031">
    <property type="protein sequence ID" value="GAM13410.1"/>
    <property type="molecule type" value="Genomic_DNA"/>
</dbReference>
<keyword evidence="2" id="KW-1185">Reference proteome</keyword>
<evidence type="ECO:0000313" key="1">
    <source>
        <dbReference type="EMBL" id="GAM13410.1"/>
    </source>
</evidence>
<name>A0A0A8X0D3_MESS1</name>
<protein>
    <submittedName>
        <fullName evidence="1">Uncharacterized protein</fullName>
    </submittedName>
</protein>
<dbReference type="Proteomes" id="UP000031014">
    <property type="component" value="Unassembled WGS sequence"/>
</dbReference>